<dbReference type="InterPro" id="IPR009061">
    <property type="entry name" value="DNA-bd_dom_put_sf"/>
</dbReference>
<dbReference type="Gene3D" id="1.10.1660.10">
    <property type="match status" value="1"/>
</dbReference>
<dbReference type="EMBL" id="FMUX01000014">
    <property type="protein sequence ID" value="SCY63252.1"/>
    <property type="molecule type" value="Genomic_DNA"/>
</dbReference>
<dbReference type="Proteomes" id="UP000198870">
    <property type="component" value="Unassembled WGS sequence"/>
</dbReference>
<dbReference type="RefSeq" id="WP_092212481.1">
    <property type="nucleotide sequence ID" value="NZ_FMUX01000014.1"/>
</dbReference>
<keyword evidence="2" id="KW-0805">Transcription regulation</keyword>
<keyword evidence="7" id="KW-1185">Reference proteome</keyword>
<dbReference type="Gene3D" id="3.20.80.10">
    <property type="entry name" value="Regulatory factor, effector binding domain"/>
    <property type="match status" value="1"/>
</dbReference>
<dbReference type="SMART" id="SM00871">
    <property type="entry name" value="AraC_E_bind"/>
    <property type="match status" value="1"/>
</dbReference>
<proteinExistence type="predicted"/>
<evidence type="ECO:0000313" key="7">
    <source>
        <dbReference type="Proteomes" id="UP000198870"/>
    </source>
</evidence>
<dbReference type="InterPro" id="IPR029442">
    <property type="entry name" value="GyrI-like"/>
</dbReference>
<gene>
    <name evidence="6" type="ORF">SAMN05216233_11448</name>
</gene>
<evidence type="ECO:0000256" key="1">
    <source>
        <dbReference type="ARBA" id="ARBA00022491"/>
    </source>
</evidence>
<keyword evidence="4" id="KW-0804">Transcription</keyword>
<name>A0A1G5HHA4_9BACT</name>
<dbReference type="PANTHER" id="PTHR30204">
    <property type="entry name" value="REDOX-CYCLING DRUG-SENSING TRANSCRIPTIONAL ACTIVATOR SOXR"/>
    <property type="match status" value="1"/>
</dbReference>
<evidence type="ECO:0000259" key="5">
    <source>
        <dbReference type="PROSITE" id="PS50937"/>
    </source>
</evidence>
<dbReference type="Pfam" id="PF06445">
    <property type="entry name" value="GyrI-like"/>
    <property type="match status" value="1"/>
</dbReference>
<protein>
    <submittedName>
        <fullName evidence="6">DNA-binding transcriptional regulator, MerR family</fullName>
    </submittedName>
</protein>
<organism evidence="6 7">
    <name type="scientific">Desulfoluna spongiiphila</name>
    <dbReference type="NCBI Taxonomy" id="419481"/>
    <lineage>
        <taxon>Bacteria</taxon>
        <taxon>Pseudomonadati</taxon>
        <taxon>Thermodesulfobacteriota</taxon>
        <taxon>Desulfobacteria</taxon>
        <taxon>Desulfobacterales</taxon>
        <taxon>Desulfolunaceae</taxon>
        <taxon>Desulfoluna</taxon>
    </lineage>
</organism>
<sequence>MYNIGTFSRITGLTVKALRLYHERGILEPRFVDEKSGYRYYNREDASRARVVVALKAMDCSLAEIRHVMEHCADESDLVGFLTTKREALQAEIARLRDISSVIDRIINREKEVTKMKEDGFEVEVKRVEPQLVISHRWTGAWMEIGEVVLKLRGAAEKEISGSVVNLCFNDEYKELDADIEVCMPLSRAVESPWTCRTLEGGEFATLLHRGPFETLGESYLRVFDWIEASGRKATLPTRQVVHKGPGPLLEGDPNNYLTEVQVPLI</sequence>
<evidence type="ECO:0000256" key="4">
    <source>
        <dbReference type="ARBA" id="ARBA00023163"/>
    </source>
</evidence>
<dbReference type="SUPFAM" id="SSF46955">
    <property type="entry name" value="Putative DNA-binding domain"/>
    <property type="match status" value="1"/>
</dbReference>
<dbReference type="GO" id="GO:0003700">
    <property type="term" value="F:DNA-binding transcription factor activity"/>
    <property type="evidence" value="ECO:0007669"/>
    <property type="project" value="InterPro"/>
</dbReference>
<dbReference type="InterPro" id="IPR047057">
    <property type="entry name" value="MerR_fam"/>
</dbReference>
<dbReference type="PANTHER" id="PTHR30204:SF69">
    <property type="entry name" value="MERR-FAMILY TRANSCRIPTIONAL REGULATOR"/>
    <property type="match status" value="1"/>
</dbReference>
<dbReference type="SUPFAM" id="SSF55136">
    <property type="entry name" value="Probable bacterial effector-binding domain"/>
    <property type="match status" value="1"/>
</dbReference>
<dbReference type="InterPro" id="IPR010499">
    <property type="entry name" value="AraC_E-bd"/>
</dbReference>
<keyword evidence="1" id="KW-0678">Repressor</keyword>
<dbReference type="SMART" id="SM00422">
    <property type="entry name" value="HTH_MERR"/>
    <property type="match status" value="1"/>
</dbReference>
<dbReference type="AlphaFoldDB" id="A0A1G5HHA4"/>
<dbReference type="GO" id="GO:0003677">
    <property type="term" value="F:DNA binding"/>
    <property type="evidence" value="ECO:0007669"/>
    <property type="project" value="UniProtKB-KW"/>
</dbReference>
<dbReference type="InterPro" id="IPR011256">
    <property type="entry name" value="Reg_factor_effector_dom_sf"/>
</dbReference>
<dbReference type="CDD" id="cd01107">
    <property type="entry name" value="HTH_BmrR"/>
    <property type="match status" value="1"/>
</dbReference>
<accession>A0A1G5HHA4</accession>
<evidence type="ECO:0000256" key="3">
    <source>
        <dbReference type="ARBA" id="ARBA00023125"/>
    </source>
</evidence>
<dbReference type="OrthoDB" id="9803659at2"/>
<keyword evidence="3 6" id="KW-0238">DNA-binding</keyword>
<dbReference type="Pfam" id="PF13411">
    <property type="entry name" value="MerR_1"/>
    <property type="match status" value="1"/>
</dbReference>
<feature type="domain" description="HTH merR-type" evidence="5">
    <location>
        <begin position="1"/>
        <end position="71"/>
    </location>
</feature>
<dbReference type="STRING" id="419481.SAMN05216233_11448"/>
<dbReference type="PROSITE" id="PS50937">
    <property type="entry name" value="HTH_MERR_2"/>
    <property type="match status" value="1"/>
</dbReference>
<evidence type="ECO:0000256" key="2">
    <source>
        <dbReference type="ARBA" id="ARBA00023015"/>
    </source>
</evidence>
<reference evidence="6 7" key="1">
    <citation type="submission" date="2016-10" db="EMBL/GenBank/DDBJ databases">
        <authorList>
            <person name="de Groot N.N."/>
        </authorList>
    </citation>
    <scope>NUCLEOTIDE SEQUENCE [LARGE SCALE GENOMIC DNA]</scope>
    <source>
        <strain evidence="6 7">AA1</strain>
    </source>
</reference>
<evidence type="ECO:0000313" key="6">
    <source>
        <dbReference type="EMBL" id="SCY63252.1"/>
    </source>
</evidence>
<dbReference type="InterPro" id="IPR000551">
    <property type="entry name" value="MerR-type_HTH_dom"/>
</dbReference>